<proteinExistence type="predicted"/>
<evidence type="ECO:0000259" key="2">
    <source>
        <dbReference type="Pfam" id="PF12484"/>
    </source>
</evidence>
<accession>A0A1X1R4A3</accession>
<dbReference type="EMBL" id="LQOK01000028">
    <property type="protein sequence ID" value="ORU99149.1"/>
    <property type="molecule type" value="Genomic_DNA"/>
</dbReference>
<dbReference type="Gene3D" id="1.10.287.850">
    <property type="entry name" value="HP0062-like domain"/>
    <property type="match status" value="1"/>
</dbReference>
<organism evidence="3 4">
    <name type="scientific">Mycobacterium bohemicum</name>
    <dbReference type="NCBI Taxonomy" id="56425"/>
    <lineage>
        <taxon>Bacteria</taxon>
        <taxon>Bacillati</taxon>
        <taxon>Actinomycetota</taxon>
        <taxon>Actinomycetes</taxon>
        <taxon>Mycobacteriales</taxon>
        <taxon>Mycobacteriaceae</taxon>
        <taxon>Mycobacterium</taxon>
    </lineage>
</organism>
<dbReference type="STRING" id="56425.AWB93_12020"/>
<dbReference type="AlphaFoldDB" id="A0A1X1R4A3"/>
<comment type="caution">
    <text evidence="3">The sequence shown here is derived from an EMBL/GenBank/DDBJ whole genome shotgun (WGS) entry which is preliminary data.</text>
</comment>
<dbReference type="Pfam" id="PF00934">
    <property type="entry name" value="PE"/>
    <property type="match status" value="1"/>
</dbReference>
<evidence type="ECO:0000259" key="1">
    <source>
        <dbReference type="Pfam" id="PF00934"/>
    </source>
</evidence>
<feature type="domain" description="PE" evidence="1">
    <location>
        <begin position="4"/>
        <end position="94"/>
    </location>
</feature>
<evidence type="ECO:0000313" key="4">
    <source>
        <dbReference type="Proteomes" id="UP000193990"/>
    </source>
</evidence>
<dbReference type="SUPFAM" id="SSF140459">
    <property type="entry name" value="PE/PPE dimer-like"/>
    <property type="match status" value="1"/>
</dbReference>
<protein>
    <recommendedName>
        <fullName evidence="5">PE family protein</fullName>
    </recommendedName>
</protein>
<dbReference type="InterPro" id="IPR022171">
    <property type="entry name" value="PPE_C"/>
</dbReference>
<keyword evidence="4" id="KW-1185">Reference proteome</keyword>
<feature type="domain" description="PPE family C-terminal" evidence="2">
    <location>
        <begin position="189"/>
        <end position="258"/>
    </location>
</feature>
<evidence type="ECO:0008006" key="5">
    <source>
        <dbReference type="Google" id="ProtNLM"/>
    </source>
</evidence>
<dbReference type="Pfam" id="PF12484">
    <property type="entry name" value="PPE-SVP"/>
    <property type="match status" value="1"/>
</dbReference>
<dbReference type="RefSeq" id="WP_085181062.1">
    <property type="nucleotide sequence ID" value="NZ_LQOK01000028.1"/>
</dbReference>
<evidence type="ECO:0000313" key="3">
    <source>
        <dbReference type="EMBL" id="ORU99149.1"/>
    </source>
</evidence>
<name>A0A1X1R4A3_MYCBE</name>
<dbReference type="Proteomes" id="UP000193990">
    <property type="component" value="Unassembled WGS sequence"/>
</dbReference>
<sequence>MSFVTTRPDALLEAARALEGLGSSMAAQNATAAAPTTAVAPAAADEVSALQAALFSAYGNLYQSVSAQAAAIHQMLVNTLDTNARSYGLTEAVNQAATGAAPALPGLSSTDSVIGTPVGWLQNFPAAASDMFSLSPGFATSSGGAPAAGLATDVAAPATAAGPPPIAAAPGDAMPAMSAQAFALDRAGAPPTWATAGPSTAGSGAVRLTGAGWTGAAPQPSEVTAVPAGVPSVASTGRGGAGFGAPRYGAKPTVMPRPTVV</sequence>
<dbReference type="InterPro" id="IPR038332">
    <property type="entry name" value="PPE_sf"/>
</dbReference>
<dbReference type="InterPro" id="IPR000084">
    <property type="entry name" value="PE-PGRS_N"/>
</dbReference>
<reference evidence="3 4" key="1">
    <citation type="submission" date="2016-01" db="EMBL/GenBank/DDBJ databases">
        <title>The new phylogeny of the genus Mycobacterium.</title>
        <authorList>
            <person name="Tarcisio F."/>
            <person name="Conor M."/>
            <person name="Antonella G."/>
            <person name="Elisabetta G."/>
            <person name="Giulia F.S."/>
            <person name="Sara T."/>
            <person name="Anna F."/>
            <person name="Clotilde B."/>
            <person name="Roberto B."/>
            <person name="Veronica D.S."/>
            <person name="Fabio R."/>
            <person name="Monica P."/>
            <person name="Olivier J."/>
            <person name="Enrico T."/>
            <person name="Nicola S."/>
        </authorList>
    </citation>
    <scope>NUCLEOTIDE SEQUENCE [LARGE SCALE GENOMIC DNA]</scope>
    <source>
        <strain evidence="3 4">DSM 44277</strain>
    </source>
</reference>
<gene>
    <name evidence="3" type="ORF">AWB93_12020</name>
</gene>